<feature type="transmembrane region" description="Helical" evidence="9">
    <location>
        <begin position="130"/>
        <end position="156"/>
    </location>
</feature>
<feature type="transmembrane region" description="Helical" evidence="9">
    <location>
        <begin position="417"/>
        <end position="433"/>
    </location>
</feature>
<evidence type="ECO:0000259" key="10">
    <source>
        <dbReference type="Pfam" id="PF03553"/>
    </source>
</evidence>
<dbReference type="Proteomes" id="UP000503088">
    <property type="component" value="Chromosome"/>
</dbReference>
<protein>
    <recommendedName>
        <fullName evidence="10">Na+/H+ antiporter NhaC-like C-terminal domain-containing protein</fullName>
    </recommendedName>
</protein>
<evidence type="ECO:0000256" key="5">
    <source>
        <dbReference type="ARBA" id="ARBA00022692"/>
    </source>
</evidence>
<dbReference type="GO" id="GO:0005886">
    <property type="term" value="C:plasma membrane"/>
    <property type="evidence" value="ECO:0007669"/>
    <property type="project" value="UniProtKB-SubCell"/>
</dbReference>
<dbReference type="GO" id="GO:0015297">
    <property type="term" value="F:antiporter activity"/>
    <property type="evidence" value="ECO:0007669"/>
    <property type="project" value="UniProtKB-KW"/>
</dbReference>
<dbReference type="PANTHER" id="PTHR33451">
    <property type="entry name" value="MALATE-2H(+)/NA(+)-LACTATE ANTIPORTER"/>
    <property type="match status" value="1"/>
</dbReference>
<organism evidence="11 12">
    <name type="scientific">Kroppenstedtia pulmonis</name>
    <dbReference type="NCBI Taxonomy" id="1380685"/>
    <lineage>
        <taxon>Bacteria</taxon>
        <taxon>Bacillati</taxon>
        <taxon>Bacillota</taxon>
        <taxon>Bacilli</taxon>
        <taxon>Bacillales</taxon>
        <taxon>Thermoactinomycetaceae</taxon>
        <taxon>Kroppenstedtia</taxon>
    </lineage>
</organism>
<evidence type="ECO:0000256" key="2">
    <source>
        <dbReference type="ARBA" id="ARBA00022448"/>
    </source>
</evidence>
<dbReference type="PANTHER" id="PTHR33451:SF3">
    <property type="entry name" value="MALATE-2H(+)_NA(+)-LACTATE ANTIPORTER"/>
    <property type="match status" value="1"/>
</dbReference>
<dbReference type="EMBL" id="CP048104">
    <property type="protein sequence ID" value="QKG83718.1"/>
    <property type="molecule type" value="Genomic_DNA"/>
</dbReference>
<name>A0A7D4CL03_9BACL</name>
<keyword evidence="4" id="KW-1003">Cell membrane</keyword>
<feature type="transmembrane region" description="Helical" evidence="9">
    <location>
        <begin position="99"/>
        <end position="118"/>
    </location>
</feature>
<evidence type="ECO:0000256" key="8">
    <source>
        <dbReference type="ARBA" id="ARBA00038435"/>
    </source>
</evidence>
<feature type="transmembrane region" description="Helical" evidence="9">
    <location>
        <begin position="291"/>
        <end position="313"/>
    </location>
</feature>
<keyword evidence="7 9" id="KW-0472">Membrane</keyword>
<evidence type="ECO:0000256" key="3">
    <source>
        <dbReference type="ARBA" id="ARBA00022449"/>
    </source>
</evidence>
<evidence type="ECO:0000313" key="11">
    <source>
        <dbReference type="EMBL" id="QKG83718.1"/>
    </source>
</evidence>
<feature type="transmembrane region" description="Helical" evidence="9">
    <location>
        <begin position="5"/>
        <end position="22"/>
    </location>
</feature>
<feature type="transmembrane region" description="Helical" evidence="9">
    <location>
        <begin position="345"/>
        <end position="368"/>
    </location>
</feature>
<proteinExistence type="inferred from homology"/>
<feature type="domain" description="Na+/H+ antiporter NhaC-like C-terminal" evidence="10">
    <location>
        <begin position="186"/>
        <end position="431"/>
    </location>
</feature>
<keyword evidence="12" id="KW-1185">Reference proteome</keyword>
<reference evidence="11 12" key="1">
    <citation type="submission" date="2020-01" db="EMBL/GenBank/DDBJ databases">
        <authorList>
            <person name="Gulvik C.A."/>
            <person name="Batra D.G."/>
        </authorList>
    </citation>
    <scope>NUCLEOTIDE SEQUENCE [LARGE SCALE GENOMIC DNA]</scope>
    <source>
        <strain evidence="11 12">W9323</strain>
    </source>
</reference>
<feature type="transmembrane region" description="Helical" evidence="9">
    <location>
        <begin position="67"/>
        <end position="87"/>
    </location>
</feature>
<evidence type="ECO:0000256" key="9">
    <source>
        <dbReference type="SAM" id="Phobius"/>
    </source>
</evidence>
<gene>
    <name evidence="11" type="ORF">GXN76_03990</name>
</gene>
<feature type="transmembrane region" description="Helical" evidence="9">
    <location>
        <begin position="228"/>
        <end position="250"/>
    </location>
</feature>
<feature type="transmembrane region" description="Helical" evidence="9">
    <location>
        <begin position="184"/>
        <end position="207"/>
    </location>
</feature>
<dbReference type="KEGG" id="kpul:GXN76_03990"/>
<evidence type="ECO:0000256" key="4">
    <source>
        <dbReference type="ARBA" id="ARBA00022475"/>
    </source>
</evidence>
<sequence>MQIRLAILIVITITLLTVSILFEAIPLYVPLLAGSLYSAWMAWSQQQKNVREILHSAFTGVVETKKLIGIFLLIGALIPVWSLSGVIDSMVYHGTSFITPPFLIIFAFLLSLIVSMLLGTSVGTMSTVGVAVIGLAHAFQMPIGPVAGALVSGAFIGDRTSPLSGSAHLTATMTGTSFFQGWKVIVKSIIPVVILCILLYAGLGFIYGDTPFHSSDRIEVRQRLLEPFAFFSIWLWLPPLSVLLCALLRVPVLYNLAQAILLSAMIGIIQYQIPVPFLLHSLWTGVERQGSTIGGIWPMIQALWVIMSAGIFYGTMQSARILDQVGQFLTEGAKTPGQLMRRTGLFSLGISLLTCNQTLCLMIPGKLMRRSYQRIGLTSSHLLRTISDTGMVISGWIPWNLNAILCASAIGVSVVKYMPFAFLLFLLPLFFFWRTHREDPGPTDSPSTSDLHKIPI</sequence>
<evidence type="ECO:0000256" key="6">
    <source>
        <dbReference type="ARBA" id="ARBA00022989"/>
    </source>
</evidence>
<dbReference type="InterPro" id="IPR052180">
    <property type="entry name" value="NhaC_Na-H+_Antiporter"/>
</dbReference>
<keyword evidence="6 9" id="KW-1133">Transmembrane helix</keyword>
<evidence type="ECO:0000256" key="7">
    <source>
        <dbReference type="ARBA" id="ARBA00023136"/>
    </source>
</evidence>
<dbReference type="AlphaFoldDB" id="A0A7D4CL03"/>
<keyword evidence="5 9" id="KW-0812">Transmembrane</keyword>
<keyword evidence="3" id="KW-0050">Antiport</keyword>
<evidence type="ECO:0000256" key="1">
    <source>
        <dbReference type="ARBA" id="ARBA00004651"/>
    </source>
</evidence>
<comment type="similarity">
    <text evidence="8">Belongs to the NhaC Na(+)/H(+) (TC 2.A.35) antiporter family.</text>
</comment>
<dbReference type="RefSeq" id="WP_173220724.1">
    <property type="nucleotide sequence ID" value="NZ_CP048104.1"/>
</dbReference>
<feature type="transmembrane region" description="Helical" evidence="9">
    <location>
        <begin position="256"/>
        <end position="279"/>
    </location>
</feature>
<comment type="subcellular location">
    <subcellularLocation>
        <location evidence="1">Cell membrane</location>
        <topology evidence="1">Multi-pass membrane protein</topology>
    </subcellularLocation>
</comment>
<dbReference type="Pfam" id="PF03553">
    <property type="entry name" value="Na_H_antiporter"/>
    <property type="match status" value="1"/>
</dbReference>
<accession>A0A7D4CL03</accession>
<dbReference type="InterPro" id="IPR018461">
    <property type="entry name" value="Na/H_Antiport_NhaC-like_C"/>
</dbReference>
<evidence type="ECO:0000313" key="12">
    <source>
        <dbReference type="Proteomes" id="UP000503088"/>
    </source>
</evidence>
<keyword evidence="2" id="KW-0813">Transport</keyword>